<dbReference type="Proteomes" id="UP000003394">
    <property type="component" value="Unassembled WGS sequence"/>
</dbReference>
<dbReference type="RefSeq" id="WP_005820301.1">
    <property type="nucleotide sequence ID" value="NZ_ACFT01000076.1"/>
</dbReference>
<dbReference type="InterPro" id="IPR007053">
    <property type="entry name" value="LRAT_dom"/>
</dbReference>
<evidence type="ECO:0000313" key="2">
    <source>
        <dbReference type="EMBL" id="EEV24782.1"/>
    </source>
</evidence>
<feature type="domain" description="LRAT" evidence="1">
    <location>
        <begin position="45"/>
        <end position="143"/>
    </location>
</feature>
<organism evidence="2 3">
    <name type="scientific">Actinobacillus minor 202</name>
    <dbReference type="NCBI Taxonomy" id="591023"/>
    <lineage>
        <taxon>Bacteria</taxon>
        <taxon>Pseudomonadati</taxon>
        <taxon>Pseudomonadota</taxon>
        <taxon>Gammaproteobacteria</taxon>
        <taxon>Pasteurellales</taxon>
        <taxon>Pasteurellaceae</taxon>
        <taxon>Actinobacillus</taxon>
    </lineage>
</organism>
<evidence type="ECO:0000313" key="3">
    <source>
        <dbReference type="Proteomes" id="UP000003394"/>
    </source>
</evidence>
<evidence type="ECO:0000259" key="1">
    <source>
        <dbReference type="Pfam" id="PF04970"/>
    </source>
</evidence>
<gene>
    <name evidence="2" type="ORF">AM202_01120</name>
</gene>
<comment type="caution">
    <text evidence="2">The sequence shown here is derived from an EMBL/GenBank/DDBJ whole genome shotgun (WGS) entry which is preliminary data.</text>
</comment>
<proteinExistence type="predicted"/>
<keyword evidence="3" id="KW-1185">Reference proteome</keyword>
<dbReference type="Pfam" id="PF04970">
    <property type="entry name" value="LRAT"/>
    <property type="match status" value="1"/>
</dbReference>
<dbReference type="EMBL" id="ACFT01000076">
    <property type="protein sequence ID" value="EEV24782.1"/>
    <property type="molecule type" value="Genomic_DNA"/>
</dbReference>
<accession>A0ABP2GS95</accession>
<name>A0ABP2GS95_9PAST</name>
<dbReference type="Gene3D" id="3.90.1720.10">
    <property type="entry name" value="endopeptidase domain like (from Nostoc punctiforme)"/>
    <property type="match status" value="1"/>
</dbReference>
<protein>
    <recommendedName>
        <fullName evidence="1">LRAT domain-containing protein</fullName>
    </recommendedName>
</protein>
<reference evidence="2 3" key="1">
    <citation type="journal article" date="2010" name="Vet. Microbiol.">
        <title>Production of haemolysins by strains of the Actinobacillus minor/porcitonsillarum complex.</title>
        <authorList>
            <person name="Arya G."/>
            <person name="Niven D.F."/>
        </authorList>
    </citation>
    <scope>NUCLEOTIDE SEQUENCE [LARGE SCALE GENOMIC DNA]</scope>
    <source>
        <strain evidence="3">strain 202</strain>
    </source>
</reference>
<sequence length="173" mass="19345">MQKKQKKPLNSGLNNPTKTLIKLGIVYKATKSIVNNLFRKQVTPKFGSVVYCDLAFGIAEHSGIYVGNNSIVHLNKDGLIERVSLNDFIKNTPSITIYVSSKNGEAVGSEIIGHYALAQLGKRVKYDVFRRNCHQFSSGCLTQDFDNADLFLIKLKRTTQQILGANEWRVLAQ</sequence>